<dbReference type="EMBL" id="BAABCJ010000001">
    <property type="protein sequence ID" value="GAA3698293.1"/>
    <property type="molecule type" value="Genomic_DNA"/>
</dbReference>
<dbReference type="NCBIfam" id="TIGR03083">
    <property type="entry name" value="maleylpyruvate isomerase family mycothiol-dependent enzyme"/>
    <property type="match status" value="1"/>
</dbReference>
<comment type="caution">
    <text evidence="2">The sequence shown here is derived from an EMBL/GenBank/DDBJ whole genome shotgun (WGS) entry which is preliminary data.</text>
</comment>
<dbReference type="InterPro" id="IPR017517">
    <property type="entry name" value="Maleyloyr_isom"/>
</dbReference>
<dbReference type="RefSeq" id="WP_344880586.1">
    <property type="nucleotide sequence ID" value="NZ_BAABCJ010000001.1"/>
</dbReference>
<dbReference type="SUPFAM" id="SSF109854">
    <property type="entry name" value="DinB/YfiT-like putative metalloenzymes"/>
    <property type="match status" value="1"/>
</dbReference>
<sequence length="212" mass="22637">MSTSRPVWPTVHTERRRLVRDLAGLSPEQWRTPSLCPGWDVHDVVAHLVDSARSGRLAFVRDLVRAGFDFDRANELGIARSRRPSPQETLADLEASAGLERTPPASPATRLVEGVVHGEDIRRPLGLTGDYPAEAVTRAIDYQVRTPVSFGGGRERVAGLRLVESGTGTAWGSGDDVVADGVDLLLAVSGRPIDADRLSGPGAPRLHGTAAA</sequence>
<dbReference type="Proteomes" id="UP001501536">
    <property type="component" value="Unassembled WGS sequence"/>
</dbReference>
<evidence type="ECO:0000313" key="3">
    <source>
        <dbReference type="Proteomes" id="UP001501536"/>
    </source>
</evidence>
<accession>A0ABP7D273</accession>
<dbReference type="InterPro" id="IPR024344">
    <property type="entry name" value="MDMPI_metal-binding"/>
</dbReference>
<dbReference type="Gene3D" id="1.20.120.450">
    <property type="entry name" value="dinb family like domain"/>
    <property type="match status" value="1"/>
</dbReference>
<keyword evidence="3" id="KW-1185">Reference proteome</keyword>
<protein>
    <submittedName>
        <fullName evidence="2">Maleylpyruvate isomerase family mycothiol-dependent enzyme</fullName>
    </submittedName>
</protein>
<name>A0ABP7D273_9MICC</name>
<dbReference type="GO" id="GO:0016853">
    <property type="term" value="F:isomerase activity"/>
    <property type="evidence" value="ECO:0007669"/>
    <property type="project" value="UniProtKB-KW"/>
</dbReference>
<organism evidence="2 3">
    <name type="scientific">Zhihengliuella alba</name>
    <dbReference type="NCBI Taxonomy" id="547018"/>
    <lineage>
        <taxon>Bacteria</taxon>
        <taxon>Bacillati</taxon>
        <taxon>Actinomycetota</taxon>
        <taxon>Actinomycetes</taxon>
        <taxon>Micrococcales</taxon>
        <taxon>Micrococcaceae</taxon>
        <taxon>Zhihengliuella</taxon>
    </lineage>
</organism>
<reference evidence="3" key="1">
    <citation type="journal article" date="2019" name="Int. J. Syst. Evol. Microbiol.">
        <title>The Global Catalogue of Microorganisms (GCM) 10K type strain sequencing project: providing services to taxonomists for standard genome sequencing and annotation.</title>
        <authorList>
            <consortium name="The Broad Institute Genomics Platform"/>
            <consortium name="The Broad Institute Genome Sequencing Center for Infectious Disease"/>
            <person name="Wu L."/>
            <person name="Ma J."/>
        </authorList>
    </citation>
    <scope>NUCLEOTIDE SEQUENCE [LARGE SCALE GENOMIC DNA]</scope>
    <source>
        <strain evidence="3">JCM 16961</strain>
    </source>
</reference>
<evidence type="ECO:0000259" key="1">
    <source>
        <dbReference type="Pfam" id="PF11716"/>
    </source>
</evidence>
<evidence type="ECO:0000313" key="2">
    <source>
        <dbReference type="EMBL" id="GAA3698293.1"/>
    </source>
</evidence>
<feature type="domain" description="Mycothiol-dependent maleylpyruvate isomerase metal-binding" evidence="1">
    <location>
        <begin position="12"/>
        <end position="97"/>
    </location>
</feature>
<keyword evidence="2" id="KW-0413">Isomerase</keyword>
<gene>
    <name evidence="2" type="ORF">GCM10022377_09090</name>
</gene>
<dbReference type="Pfam" id="PF11716">
    <property type="entry name" value="MDMPI_N"/>
    <property type="match status" value="1"/>
</dbReference>
<proteinExistence type="predicted"/>
<dbReference type="InterPro" id="IPR034660">
    <property type="entry name" value="DinB/YfiT-like"/>
</dbReference>